<gene>
    <name evidence="2" type="ORF">D0809_07245</name>
</gene>
<dbReference type="Pfam" id="PF20365">
    <property type="entry name" value="DUF6660"/>
    <property type="match status" value="1"/>
</dbReference>
<comment type="caution">
    <text evidence="2">The sequence shown here is derived from an EMBL/GenBank/DDBJ whole genome shotgun (WGS) entry which is preliminary data.</text>
</comment>
<dbReference type="InterPro" id="IPR046601">
    <property type="entry name" value="DUF6660"/>
</dbReference>
<feature type="region of interest" description="Disordered" evidence="1">
    <location>
        <begin position="1"/>
        <end position="20"/>
    </location>
</feature>
<proteinExistence type="predicted"/>
<reference evidence="2 3" key="1">
    <citation type="journal article" date="2018" name="Syst. Appl. Microbiol.">
        <title>Flavobacterium circumlabens sp. nov. and Flavobacterium cupreum sp. nov., two psychrotrophic species isolated from Antarctic environmental samples.</title>
        <authorList>
            <person name="Kralova S."/>
            <person name="Busse H.J."/>
            <person name="Svec P."/>
            <person name="Maslanova I."/>
            <person name="Stankova E."/>
            <person name="Bartak M."/>
            <person name="Sedlacek I."/>
        </authorList>
    </citation>
    <scope>NUCLEOTIDE SEQUENCE [LARGE SCALE GENOMIC DNA]</scope>
    <source>
        <strain evidence="2 3">CCM 8828</strain>
    </source>
</reference>
<organism evidence="2 3">
    <name type="scientific">Flavobacterium circumlabens</name>
    <dbReference type="NCBI Taxonomy" id="2133765"/>
    <lineage>
        <taxon>Bacteria</taxon>
        <taxon>Pseudomonadati</taxon>
        <taxon>Bacteroidota</taxon>
        <taxon>Flavobacteriia</taxon>
        <taxon>Flavobacteriales</taxon>
        <taxon>Flavobacteriaceae</taxon>
        <taxon>Flavobacterium</taxon>
    </lineage>
</organism>
<sequence length="79" mass="8793">MHTNETVSQTDSTSHEKESDLCPPFCTCSCCAAQVLNTTPVITWSFDESIPLIKKPLSSYHSILTSNFYGSIWQPPQIV</sequence>
<dbReference type="EMBL" id="QWDN01000002">
    <property type="protein sequence ID" value="TEB44969.1"/>
    <property type="molecule type" value="Genomic_DNA"/>
</dbReference>
<protein>
    <submittedName>
        <fullName evidence="2">Uncharacterized protein</fullName>
    </submittedName>
</protein>
<name>A0A4Y7UGI6_9FLAO</name>
<dbReference type="OrthoDB" id="997115at2"/>
<evidence type="ECO:0000313" key="3">
    <source>
        <dbReference type="Proteomes" id="UP000298340"/>
    </source>
</evidence>
<evidence type="ECO:0000256" key="1">
    <source>
        <dbReference type="SAM" id="MobiDB-lite"/>
    </source>
</evidence>
<feature type="compositionally biased region" description="Polar residues" evidence="1">
    <location>
        <begin position="1"/>
        <end position="12"/>
    </location>
</feature>
<dbReference type="Proteomes" id="UP000298340">
    <property type="component" value="Unassembled WGS sequence"/>
</dbReference>
<accession>A0A4Y7UGI6</accession>
<dbReference type="AlphaFoldDB" id="A0A4Y7UGI6"/>
<evidence type="ECO:0000313" key="2">
    <source>
        <dbReference type="EMBL" id="TEB44969.1"/>
    </source>
</evidence>